<evidence type="ECO:0000313" key="3">
    <source>
        <dbReference type="EMBL" id="SBT46594.1"/>
    </source>
</evidence>
<feature type="chain" id="PRO_5015060019" description="6-cysteine protein" evidence="2">
    <location>
        <begin position="22"/>
        <end position="411"/>
    </location>
</feature>
<feature type="compositionally biased region" description="Gly residues" evidence="1">
    <location>
        <begin position="100"/>
        <end position="130"/>
    </location>
</feature>
<dbReference type="EMBL" id="FLRE01000187">
    <property type="protein sequence ID" value="SBT47099.1"/>
    <property type="molecule type" value="Genomic_DNA"/>
</dbReference>
<evidence type="ECO:0000313" key="4">
    <source>
        <dbReference type="EMBL" id="SBT47099.1"/>
    </source>
</evidence>
<evidence type="ECO:0000313" key="5">
    <source>
        <dbReference type="Proteomes" id="UP000078550"/>
    </source>
</evidence>
<dbReference type="Proteomes" id="UP000078550">
    <property type="component" value="Unassembled WGS sequence"/>
</dbReference>
<evidence type="ECO:0008006" key="7">
    <source>
        <dbReference type="Google" id="ProtNLM"/>
    </source>
</evidence>
<proteinExistence type="predicted"/>
<dbReference type="AlphaFoldDB" id="A0A1A8ZTE1"/>
<gene>
    <name evidence="3" type="ORF">POVWA1_054090</name>
    <name evidence="4" type="ORF">POVWA2_053320</name>
</gene>
<protein>
    <recommendedName>
        <fullName evidence="7">6-cysteine protein</fullName>
    </recommendedName>
</protein>
<evidence type="ECO:0000256" key="2">
    <source>
        <dbReference type="SAM" id="SignalP"/>
    </source>
</evidence>
<evidence type="ECO:0000256" key="1">
    <source>
        <dbReference type="SAM" id="MobiDB-lite"/>
    </source>
</evidence>
<feature type="region of interest" description="Disordered" evidence="1">
    <location>
        <begin position="49"/>
        <end position="147"/>
    </location>
</feature>
<evidence type="ECO:0000313" key="6">
    <source>
        <dbReference type="Proteomes" id="UP000078555"/>
    </source>
</evidence>
<feature type="signal peptide" evidence="2">
    <location>
        <begin position="1"/>
        <end position="21"/>
    </location>
</feature>
<name>A0A1A8ZTE1_PLAOA</name>
<accession>A0A1A8ZTE1</accession>
<keyword evidence="2" id="KW-0732">Signal</keyword>
<organism evidence="4 5">
    <name type="scientific">Plasmodium ovale wallikeri</name>
    <dbReference type="NCBI Taxonomy" id="864142"/>
    <lineage>
        <taxon>Eukaryota</taxon>
        <taxon>Sar</taxon>
        <taxon>Alveolata</taxon>
        <taxon>Apicomplexa</taxon>
        <taxon>Aconoidasida</taxon>
        <taxon>Haemosporida</taxon>
        <taxon>Plasmodiidae</taxon>
        <taxon>Plasmodium</taxon>
        <taxon>Plasmodium (Plasmodium)</taxon>
    </lineage>
</organism>
<feature type="compositionally biased region" description="Acidic residues" evidence="1">
    <location>
        <begin position="134"/>
        <end position="145"/>
    </location>
</feature>
<feature type="compositionally biased region" description="Polar residues" evidence="1">
    <location>
        <begin position="79"/>
        <end position="89"/>
    </location>
</feature>
<dbReference type="EMBL" id="FLRD01000140">
    <property type="protein sequence ID" value="SBT46594.1"/>
    <property type="molecule type" value="Genomic_DNA"/>
</dbReference>
<keyword evidence="6" id="KW-1185">Reference proteome</keyword>
<reference evidence="5 6" key="2">
    <citation type="submission" date="2016-05" db="EMBL/GenBank/DDBJ databases">
        <authorList>
            <person name="Naeem Raeece"/>
        </authorList>
    </citation>
    <scope>NUCLEOTIDE SEQUENCE [LARGE SCALE GENOMIC DNA]</scope>
</reference>
<reference evidence="4" key="1">
    <citation type="submission" date="2016-05" db="EMBL/GenBank/DDBJ databases">
        <authorList>
            <person name="Lavstsen T."/>
            <person name="Jespersen J.S."/>
        </authorList>
    </citation>
    <scope>NUCLEOTIDE SEQUENCE [LARGE SCALE GENOMIC DNA]</scope>
</reference>
<dbReference type="Proteomes" id="UP000078555">
    <property type="component" value="Unassembled WGS sequence"/>
</dbReference>
<sequence length="411" mass="44948">MQRALLVLLFFLLISEQTIRGIGETTFIGNIQEKNRNVGRGERSNLNHIGINDWNHDRGGISSSNHGGGDEVKRGGKSTGTINSGNVRLNGSAVDAEESGNGGSGNGGSGNGGSGNGGSDNGGSDNGGSGNEESGNEESGNEESGEVTPNVCTCDFTDKLNAVPQQKTKIICNLKPHYGEEVKILANKEYEVNCFNNSKVYCPLKNSIINNADIVKYSPKLKYEITDIVHRDKDVTQYHLTIDKDASDILFFCTIKPKQVSELLEGEVKIDLKREVSEEYAIALDDGVHICDFSKGNLSINPSAGFYYKNARYVNCIYKVVSNKLFLIKLPTLDIVTEKLLPSIVNCLSEYSFINFNLKHVEESEDSISLHLTFGDFKKDFNLSCALDLSDYTVEPCSVGKRGNVTFYFNT</sequence>